<evidence type="ECO:0000313" key="2">
    <source>
        <dbReference type="EMBL" id="EEE69737.1"/>
    </source>
</evidence>
<reference evidence="2" key="1">
    <citation type="journal article" date="2005" name="PLoS Biol.">
        <title>The genomes of Oryza sativa: a history of duplications.</title>
        <authorList>
            <person name="Yu J."/>
            <person name="Wang J."/>
            <person name="Lin W."/>
            <person name="Li S."/>
            <person name="Li H."/>
            <person name="Zhou J."/>
            <person name="Ni P."/>
            <person name="Dong W."/>
            <person name="Hu S."/>
            <person name="Zeng C."/>
            <person name="Zhang J."/>
            <person name="Zhang Y."/>
            <person name="Li R."/>
            <person name="Xu Z."/>
            <person name="Li S."/>
            <person name="Li X."/>
            <person name="Zheng H."/>
            <person name="Cong L."/>
            <person name="Lin L."/>
            <person name="Yin J."/>
            <person name="Geng J."/>
            <person name="Li G."/>
            <person name="Shi J."/>
            <person name="Liu J."/>
            <person name="Lv H."/>
            <person name="Li J."/>
            <person name="Wang J."/>
            <person name="Deng Y."/>
            <person name="Ran L."/>
            <person name="Shi X."/>
            <person name="Wang X."/>
            <person name="Wu Q."/>
            <person name="Li C."/>
            <person name="Ren X."/>
            <person name="Wang J."/>
            <person name="Wang X."/>
            <person name="Li D."/>
            <person name="Liu D."/>
            <person name="Zhang X."/>
            <person name="Ji Z."/>
            <person name="Zhao W."/>
            <person name="Sun Y."/>
            <person name="Zhang Z."/>
            <person name="Bao J."/>
            <person name="Han Y."/>
            <person name="Dong L."/>
            <person name="Ji J."/>
            <person name="Chen P."/>
            <person name="Wu S."/>
            <person name="Liu J."/>
            <person name="Xiao Y."/>
            <person name="Bu D."/>
            <person name="Tan J."/>
            <person name="Yang L."/>
            <person name="Ye C."/>
            <person name="Zhang J."/>
            <person name="Xu J."/>
            <person name="Zhou Y."/>
            <person name="Yu Y."/>
            <person name="Zhang B."/>
            <person name="Zhuang S."/>
            <person name="Wei H."/>
            <person name="Liu B."/>
            <person name="Lei M."/>
            <person name="Yu H."/>
            <person name="Li Y."/>
            <person name="Xu H."/>
            <person name="Wei S."/>
            <person name="He X."/>
            <person name="Fang L."/>
            <person name="Zhang Z."/>
            <person name="Zhang Y."/>
            <person name="Huang X."/>
            <person name="Su Z."/>
            <person name="Tong W."/>
            <person name="Li J."/>
            <person name="Tong Z."/>
            <person name="Li S."/>
            <person name="Ye J."/>
            <person name="Wang L."/>
            <person name="Fang L."/>
            <person name="Lei T."/>
            <person name="Chen C."/>
            <person name="Chen H."/>
            <person name="Xu Z."/>
            <person name="Li H."/>
            <person name="Huang H."/>
            <person name="Zhang F."/>
            <person name="Xu H."/>
            <person name="Li N."/>
            <person name="Zhao C."/>
            <person name="Li S."/>
            <person name="Dong L."/>
            <person name="Huang Y."/>
            <person name="Li L."/>
            <person name="Xi Y."/>
            <person name="Qi Q."/>
            <person name="Li W."/>
            <person name="Zhang B."/>
            <person name="Hu W."/>
            <person name="Zhang Y."/>
            <person name="Tian X."/>
            <person name="Jiao Y."/>
            <person name="Liang X."/>
            <person name="Jin J."/>
            <person name="Gao L."/>
            <person name="Zheng W."/>
            <person name="Hao B."/>
            <person name="Liu S."/>
            <person name="Wang W."/>
            <person name="Yuan L."/>
            <person name="Cao M."/>
            <person name="McDermott J."/>
            <person name="Samudrala R."/>
            <person name="Wang J."/>
            <person name="Wong G.K."/>
            <person name="Yang H."/>
        </authorList>
    </citation>
    <scope>NUCLEOTIDE SEQUENCE [LARGE SCALE GENOMIC DNA]</scope>
</reference>
<dbReference type="EMBL" id="CM000146">
    <property type="protein sequence ID" value="EEE69737.1"/>
    <property type="molecule type" value="Genomic_DNA"/>
</dbReference>
<organism evidence="2">
    <name type="scientific">Oryza sativa subsp. japonica</name>
    <name type="common">Rice</name>
    <dbReference type="NCBI Taxonomy" id="39947"/>
    <lineage>
        <taxon>Eukaryota</taxon>
        <taxon>Viridiplantae</taxon>
        <taxon>Streptophyta</taxon>
        <taxon>Embryophyta</taxon>
        <taxon>Tracheophyta</taxon>
        <taxon>Spermatophyta</taxon>
        <taxon>Magnoliopsida</taxon>
        <taxon>Liliopsida</taxon>
        <taxon>Poales</taxon>
        <taxon>Poaceae</taxon>
        <taxon>BOP clade</taxon>
        <taxon>Oryzoideae</taxon>
        <taxon>Oryzeae</taxon>
        <taxon>Oryzinae</taxon>
        <taxon>Oryza</taxon>
        <taxon>Oryza sativa</taxon>
    </lineage>
</organism>
<feature type="region of interest" description="Disordered" evidence="1">
    <location>
        <begin position="1"/>
        <end position="121"/>
    </location>
</feature>
<sequence length="141" mass="15208">MGDAAGSSEPWSRGVKVEQLGAGGGRRGSSWARALDPHAGGARTLSRCSSRPPQPPPSLPVTAAWWIPPPGCASAQPGMATLRRSSTPQTAAKAGPRRQRRSIPRRGQMSSRRKPTRMGTATRRPWALLCSSSRPHRRLWL</sequence>
<dbReference type="AlphaFoldDB" id="B9G3P0"/>
<reference evidence="2" key="2">
    <citation type="submission" date="2008-12" db="EMBL/GenBank/DDBJ databases">
        <title>Improved gene annotation of the rice (Oryza sativa) genomes.</title>
        <authorList>
            <person name="Wang J."/>
            <person name="Li R."/>
            <person name="Fan W."/>
            <person name="Huang Q."/>
            <person name="Zhang J."/>
            <person name="Zhou Y."/>
            <person name="Hu Y."/>
            <person name="Zi S."/>
            <person name="Li J."/>
            <person name="Ni P."/>
            <person name="Zheng H."/>
            <person name="Zhang Y."/>
            <person name="Zhao M."/>
            <person name="Hao Q."/>
            <person name="McDermott J."/>
            <person name="Samudrala R."/>
            <person name="Kristiansen K."/>
            <person name="Wong G.K.-S."/>
        </authorList>
    </citation>
    <scope>NUCLEOTIDE SEQUENCE</scope>
</reference>
<gene>
    <name evidence="2" type="ORF">OsJ_29425</name>
</gene>
<feature type="compositionally biased region" description="Basic residues" evidence="1">
    <location>
        <begin position="95"/>
        <end position="104"/>
    </location>
</feature>
<protein>
    <submittedName>
        <fullName evidence="2">Uncharacterized protein</fullName>
    </submittedName>
</protein>
<evidence type="ECO:0000256" key="1">
    <source>
        <dbReference type="SAM" id="MobiDB-lite"/>
    </source>
</evidence>
<accession>B9G3P0</accession>
<dbReference type="Proteomes" id="UP000007752">
    <property type="component" value="Chromosome 9"/>
</dbReference>
<proteinExistence type="predicted"/>
<name>B9G3P0_ORYSJ</name>